<keyword evidence="6" id="KW-0479">Metal-binding</keyword>
<evidence type="ECO:0000256" key="3">
    <source>
        <dbReference type="ARBA" id="ARBA00016337"/>
    </source>
</evidence>
<organism evidence="11">
    <name type="scientific">freshwater metagenome</name>
    <dbReference type="NCBI Taxonomy" id="449393"/>
    <lineage>
        <taxon>unclassified sequences</taxon>
        <taxon>metagenomes</taxon>
        <taxon>ecological metagenomes</taxon>
    </lineage>
</organism>
<keyword evidence="8" id="KW-0460">Magnesium</keyword>
<dbReference type="GO" id="GO:0046872">
    <property type="term" value="F:metal ion binding"/>
    <property type="evidence" value="ECO:0007669"/>
    <property type="project" value="UniProtKB-KW"/>
</dbReference>
<dbReference type="PANTHER" id="PTHR30040">
    <property type="entry name" value="THIAMINE BIOSYNTHESIS LIPOPROTEIN APBE"/>
    <property type="match status" value="1"/>
</dbReference>
<evidence type="ECO:0000256" key="2">
    <source>
        <dbReference type="ARBA" id="ARBA00011955"/>
    </source>
</evidence>
<evidence type="ECO:0000256" key="4">
    <source>
        <dbReference type="ARBA" id="ARBA00022630"/>
    </source>
</evidence>
<gene>
    <name evidence="11" type="ORF">UFOPK2214_00587</name>
</gene>
<dbReference type="EMBL" id="CAEZWJ010000012">
    <property type="protein sequence ID" value="CAB4650924.1"/>
    <property type="molecule type" value="Genomic_DNA"/>
</dbReference>
<protein>
    <recommendedName>
        <fullName evidence="3">FAD:protein FMN transferase</fullName>
        <ecNumber evidence="2">2.7.1.180</ecNumber>
    </recommendedName>
    <alternativeName>
        <fullName evidence="9">Flavin transferase</fullName>
    </alternativeName>
</protein>
<dbReference type="EC" id="2.7.1.180" evidence="2"/>
<keyword evidence="4" id="KW-0285">Flavoprotein</keyword>
<dbReference type="SUPFAM" id="SSF143631">
    <property type="entry name" value="ApbE-like"/>
    <property type="match status" value="1"/>
</dbReference>
<comment type="catalytic activity">
    <reaction evidence="10">
        <text>L-threonyl-[protein] + FAD = FMN-L-threonyl-[protein] + AMP + H(+)</text>
        <dbReference type="Rhea" id="RHEA:36847"/>
        <dbReference type="Rhea" id="RHEA-COMP:11060"/>
        <dbReference type="Rhea" id="RHEA-COMP:11061"/>
        <dbReference type="ChEBI" id="CHEBI:15378"/>
        <dbReference type="ChEBI" id="CHEBI:30013"/>
        <dbReference type="ChEBI" id="CHEBI:57692"/>
        <dbReference type="ChEBI" id="CHEBI:74257"/>
        <dbReference type="ChEBI" id="CHEBI:456215"/>
        <dbReference type="EC" id="2.7.1.180"/>
    </reaction>
</comment>
<dbReference type="PANTHER" id="PTHR30040:SF2">
    <property type="entry name" value="FAD:PROTEIN FMN TRANSFERASE"/>
    <property type="match status" value="1"/>
</dbReference>
<evidence type="ECO:0000256" key="10">
    <source>
        <dbReference type="ARBA" id="ARBA00048540"/>
    </source>
</evidence>
<keyword evidence="5" id="KW-0808">Transferase</keyword>
<dbReference type="Gene3D" id="3.10.520.10">
    <property type="entry name" value="ApbE-like domains"/>
    <property type="match status" value="1"/>
</dbReference>
<evidence type="ECO:0000256" key="6">
    <source>
        <dbReference type="ARBA" id="ARBA00022723"/>
    </source>
</evidence>
<evidence type="ECO:0000256" key="5">
    <source>
        <dbReference type="ARBA" id="ARBA00022679"/>
    </source>
</evidence>
<reference evidence="11" key="1">
    <citation type="submission" date="2020-05" db="EMBL/GenBank/DDBJ databases">
        <authorList>
            <person name="Chiriac C."/>
            <person name="Salcher M."/>
            <person name="Ghai R."/>
            <person name="Kavagutti S V."/>
        </authorList>
    </citation>
    <scope>NUCLEOTIDE SEQUENCE</scope>
</reference>
<dbReference type="InterPro" id="IPR024932">
    <property type="entry name" value="ApbE"/>
</dbReference>
<comment type="cofactor">
    <cofactor evidence="1">
        <name>Mg(2+)</name>
        <dbReference type="ChEBI" id="CHEBI:18420"/>
    </cofactor>
</comment>
<dbReference type="InterPro" id="IPR003374">
    <property type="entry name" value="ApbE-like_sf"/>
</dbReference>
<evidence type="ECO:0000256" key="1">
    <source>
        <dbReference type="ARBA" id="ARBA00001946"/>
    </source>
</evidence>
<evidence type="ECO:0000313" key="11">
    <source>
        <dbReference type="EMBL" id="CAB4650924.1"/>
    </source>
</evidence>
<evidence type="ECO:0000256" key="8">
    <source>
        <dbReference type="ARBA" id="ARBA00022842"/>
    </source>
</evidence>
<accession>A0A6J6KRR7</accession>
<evidence type="ECO:0000256" key="9">
    <source>
        <dbReference type="ARBA" id="ARBA00031306"/>
    </source>
</evidence>
<evidence type="ECO:0000256" key="7">
    <source>
        <dbReference type="ARBA" id="ARBA00022827"/>
    </source>
</evidence>
<dbReference type="GO" id="GO:0016740">
    <property type="term" value="F:transferase activity"/>
    <property type="evidence" value="ECO:0007669"/>
    <property type="project" value="UniProtKB-KW"/>
</dbReference>
<sequence>MSIRPLTLGTRQHRTLMGVRCEVSVVGGNAQALAEEGLRMVADLEQLWSRFIPSSDICRLNRADGEPVWVDSRTVSLIGHMIAAHTATTGAFNPTLLPMLIQHGDTHSLIDNKTSSVSPLAHSFTDMSGIIIRADNTVTIPMHMTLDAGGMGKGFAADLVADHLISRGAESVCVNLGGDIRVARTPDTTHAWPIHIMSPSDPMQSVCTISLAQGAVATSQISARHREGQGIACHIASPEGSPIPYVAASVIASTAAWAEAWTKFALQSNDTLIETLGLAVLRIDEPGAVTQSDTWQEFLQ</sequence>
<proteinExistence type="predicted"/>
<dbReference type="Pfam" id="PF02424">
    <property type="entry name" value="ApbE"/>
    <property type="match status" value="1"/>
</dbReference>
<dbReference type="AlphaFoldDB" id="A0A6J6KRR7"/>
<name>A0A6J6KRR7_9ZZZZ</name>
<keyword evidence="7" id="KW-0274">FAD</keyword>